<evidence type="ECO:0000313" key="2">
    <source>
        <dbReference type="Proteomes" id="UP001487740"/>
    </source>
</evidence>
<protein>
    <recommendedName>
        <fullName evidence="3">Secreted protein</fullName>
    </recommendedName>
</protein>
<sequence length="124" mass="13043">MQCVVCVRVSVRVGGVRGGSAVCSVYGKTDCRSLGAGDAPLASGSVCSDSAAGRGMTSALLTCWMKFAVYLAVSMQAHEKHCTDLSTAQHCRNTAPHNTDGTLHRTTLSEHCTAQHCRNTALEN</sequence>
<gene>
    <name evidence="1" type="ORF">O3P69_019953</name>
</gene>
<dbReference type="EMBL" id="JARAKH010000762">
    <property type="protein sequence ID" value="KAK8373943.1"/>
    <property type="molecule type" value="Genomic_DNA"/>
</dbReference>
<accession>A0AAW0SFS3</accession>
<keyword evidence="2" id="KW-1185">Reference proteome</keyword>
<comment type="caution">
    <text evidence="1">The sequence shown here is derived from an EMBL/GenBank/DDBJ whole genome shotgun (WGS) entry which is preliminary data.</text>
</comment>
<evidence type="ECO:0008006" key="3">
    <source>
        <dbReference type="Google" id="ProtNLM"/>
    </source>
</evidence>
<organism evidence="1 2">
    <name type="scientific">Scylla paramamosain</name>
    <name type="common">Mud crab</name>
    <dbReference type="NCBI Taxonomy" id="85552"/>
    <lineage>
        <taxon>Eukaryota</taxon>
        <taxon>Metazoa</taxon>
        <taxon>Ecdysozoa</taxon>
        <taxon>Arthropoda</taxon>
        <taxon>Crustacea</taxon>
        <taxon>Multicrustacea</taxon>
        <taxon>Malacostraca</taxon>
        <taxon>Eumalacostraca</taxon>
        <taxon>Eucarida</taxon>
        <taxon>Decapoda</taxon>
        <taxon>Pleocyemata</taxon>
        <taxon>Brachyura</taxon>
        <taxon>Eubrachyura</taxon>
        <taxon>Portunoidea</taxon>
        <taxon>Portunidae</taxon>
        <taxon>Portuninae</taxon>
        <taxon>Scylla</taxon>
    </lineage>
</organism>
<reference evidence="1 2" key="1">
    <citation type="submission" date="2023-03" db="EMBL/GenBank/DDBJ databases">
        <title>High-quality genome of Scylla paramamosain provides insights in environmental adaptation.</title>
        <authorList>
            <person name="Zhang L."/>
        </authorList>
    </citation>
    <scope>NUCLEOTIDE SEQUENCE [LARGE SCALE GENOMIC DNA]</scope>
    <source>
        <strain evidence="1">LZ_2023a</strain>
        <tissue evidence="1">Muscle</tissue>
    </source>
</reference>
<evidence type="ECO:0000313" key="1">
    <source>
        <dbReference type="EMBL" id="KAK8373943.1"/>
    </source>
</evidence>
<name>A0AAW0SFS3_SCYPA</name>
<dbReference type="Proteomes" id="UP001487740">
    <property type="component" value="Unassembled WGS sequence"/>
</dbReference>
<dbReference type="AlphaFoldDB" id="A0AAW0SFS3"/>
<proteinExistence type="predicted"/>